<reference evidence="1 2" key="1">
    <citation type="journal article" date="2016" name="Nat. Commun.">
        <title>Thousands of microbial genomes shed light on interconnected biogeochemical processes in an aquifer system.</title>
        <authorList>
            <person name="Anantharaman K."/>
            <person name="Brown C.T."/>
            <person name="Hug L.A."/>
            <person name="Sharon I."/>
            <person name="Castelle C.J."/>
            <person name="Probst A.J."/>
            <person name="Thomas B.C."/>
            <person name="Singh A."/>
            <person name="Wilkins M.J."/>
            <person name="Karaoz U."/>
            <person name="Brodie E.L."/>
            <person name="Williams K.H."/>
            <person name="Hubbard S.S."/>
            <person name="Banfield J.F."/>
        </authorList>
    </citation>
    <scope>NUCLEOTIDE SEQUENCE [LARGE SCALE GENOMIC DNA]</scope>
</reference>
<evidence type="ECO:0000313" key="1">
    <source>
        <dbReference type="EMBL" id="OGG05034.1"/>
    </source>
</evidence>
<evidence type="ECO:0008006" key="3">
    <source>
        <dbReference type="Google" id="ProtNLM"/>
    </source>
</evidence>
<evidence type="ECO:0000313" key="2">
    <source>
        <dbReference type="Proteomes" id="UP000178448"/>
    </source>
</evidence>
<organism evidence="1 2">
    <name type="scientific">Candidatus Gottesmanbacteria bacterium RBG_16_52_11</name>
    <dbReference type="NCBI Taxonomy" id="1798374"/>
    <lineage>
        <taxon>Bacteria</taxon>
        <taxon>Candidatus Gottesmaniibacteriota</taxon>
    </lineage>
</organism>
<sequence>MILEDIIISRVRVKVLSLFLANPGMMYHVRDIVRKVGEEINAVRRELAHLEKAGMVTKEQRANRLFYIFRKDYPLYFDLLELIGKTTGLGWDIVKNRAKLGKIKYAMLSGRYVRGLPKQAPTDVDLLVVGTVVLPELAQLVKQEETKRERELNYTVMTEEEFTFRKRRRDPFALAVLGGSRVMLIGDEEEMVSG</sequence>
<dbReference type="InterPro" id="IPR036390">
    <property type="entry name" value="WH_DNA-bd_sf"/>
</dbReference>
<dbReference type="SUPFAM" id="SSF46785">
    <property type="entry name" value="Winged helix' DNA-binding domain"/>
    <property type="match status" value="1"/>
</dbReference>
<proteinExistence type="predicted"/>
<dbReference type="InterPro" id="IPR036388">
    <property type="entry name" value="WH-like_DNA-bd_sf"/>
</dbReference>
<name>A0A1F5YY79_9BACT</name>
<dbReference type="EMBL" id="MFJD01000001">
    <property type="protein sequence ID" value="OGG05034.1"/>
    <property type="molecule type" value="Genomic_DNA"/>
</dbReference>
<comment type="caution">
    <text evidence="1">The sequence shown here is derived from an EMBL/GenBank/DDBJ whole genome shotgun (WGS) entry which is preliminary data.</text>
</comment>
<dbReference type="Gene3D" id="1.10.10.10">
    <property type="entry name" value="Winged helix-like DNA-binding domain superfamily/Winged helix DNA-binding domain"/>
    <property type="match status" value="1"/>
</dbReference>
<protein>
    <recommendedName>
        <fullName evidence="3">HTH arsR-type domain-containing protein</fullName>
    </recommendedName>
</protein>
<accession>A0A1F5YY79</accession>
<dbReference type="STRING" id="1798374.A2Z33_07165"/>
<dbReference type="AlphaFoldDB" id="A0A1F5YY79"/>
<gene>
    <name evidence="1" type="ORF">A2Z33_07165</name>
</gene>
<dbReference type="Proteomes" id="UP000178448">
    <property type="component" value="Unassembled WGS sequence"/>
</dbReference>